<dbReference type="Gene3D" id="3.30.1200.10">
    <property type="entry name" value="YggU-like"/>
    <property type="match status" value="1"/>
</dbReference>
<dbReference type="SMART" id="SM01152">
    <property type="entry name" value="DUF167"/>
    <property type="match status" value="1"/>
</dbReference>
<evidence type="ECO:0000313" key="5">
    <source>
        <dbReference type="Proteomes" id="UP000239899"/>
    </source>
</evidence>
<feature type="domain" description="STEEP1" evidence="3">
    <location>
        <begin position="21"/>
        <end position="118"/>
    </location>
</feature>
<name>A0A2P6TN93_CHLSO</name>
<feature type="compositionally biased region" description="Low complexity" evidence="2">
    <location>
        <begin position="251"/>
        <end position="276"/>
    </location>
</feature>
<dbReference type="Pfam" id="PF25809">
    <property type="entry name" value="STEEP1"/>
    <property type="match status" value="1"/>
</dbReference>
<evidence type="ECO:0000259" key="3">
    <source>
        <dbReference type="Pfam" id="PF25809"/>
    </source>
</evidence>
<dbReference type="OrthoDB" id="418131at2759"/>
<organism evidence="4 5">
    <name type="scientific">Chlorella sorokiniana</name>
    <name type="common">Freshwater green alga</name>
    <dbReference type="NCBI Taxonomy" id="3076"/>
    <lineage>
        <taxon>Eukaryota</taxon>
        <taxon>Viridiplantae</taxon>
        <taxon>Chlorophyta</taxon>
        <taxon>core chlorophytes</taxon>
        <taxon>Trebouxiophyceae</taxon>
        <taxon>Chlorellales</taxon>
        <taxon>Chlorellaceae</taxon>
        <taxon>Chlorella clade</taxon>
        <taxon>Chlorella</taxon>
    </lineage>
</organism>
<evidence type="ECO:0000313" key="4">
    <source>
        <dbReference type="EMBL" id="PRW50806.1"/>
    </source>
</evidence>
<dbReference type="STRING" id="3076.A0A2P6TN93"/>
<comment type="similarity">
    <text evidence="1">Belongs to the UPF0235 family.</text>
</comment>
<sequence length="276" mass="30799">MPPRRTTLTYSSEDVGPVVGDKPLYVYYCKYSGKHALTTDCNLATAPRRRTDHALVLDTQAFLVKLYTTDGGAKLLRRKSGEVERQIRYNVGKLPVAYRTEPDGRYLYVLDNALTTYTAGEGDGKAPVPPCILKIGPNKTQVALEVDDRGKQRLILRVTADFVRVQVKSAINSSHNHEELLELLRGALGVRLGQLSLQRGEDQRHKILIVEGLDPDKVFAKLQESVDRNPRRLGRSSKHVINTSIVPMEMPEPAKQQQQQQPEPGKQEQQPAAAAK</sequence>
<accession>A0A2P6TN93</accession>
<evidence type="ECO:0000256" key="2">
    <source>
        <dbReference type="SAM" id="MobiDB-lite"/>
    </source>
</evidence>
<dbReference type="SUPFAM" id="SSF69786">
    <property type="entry name" value="YggU-like"/>
    <property type="match status" value="1"/>
</dbReference>
<dbReference type="PANTHER" id="PTHR47525">
    <property type="entry name" value="OS07G0295200 PROTEIN"/>
    <property type="match status" value="1"/>
</dbReference>
<comment type="caution">
    <text evidence="4">The sequence shown here is derived from an EMBL/GenBank/DDBJ whole genome shotgun (WGS) entry which is preliminary data.</text>
</comment>
<dbReference type="EMBL" id="LHPG02000010">
    <property type="protein sequence ID" value="PRW50806.1"/>
    <property type="molecule type" value="Genomic_DNA"/>
</dbReference>
<dbReference type="InterPro" id="IPR003746">
    <property type="entry name" value="DUF167"/>
</dbReference>
<dbReference type="PANTHER" id="PTHR47525:SF1">
    <property type="entry name" value="OS07G0295200 PROTEIN"/>
    <property type="match status" value="1"/>
</dbReference>
<dbReference type="InterPro" id="IPR057965">
    <property type="entry name" value="STEEP1_dom"/>
</dbReference>
<gene>
    <name evidence="4" type="ORF">C2E21_5481</name>
</gene>
<reference evidence="4 5" key="1">
    <citation type="journal article" date="2018" name="Plant J.">
        <title>Genome sequences of Chlorella sorokiniana UTEX 1602 and Micractinium conductrix SAG 241.80: implications to maltose excretion by a green alga.</title>
        <authorList>
            <person name="Arriola M.B."/>
            <person name="Velmurugan N."/>
            <person name="Zhang Y."/>
            <person name="Plunkett M.H."/>
            <person name="Hondzo H."/>
            <person name="Barney B.M."/>
        </authorList>
    </citation>
    <scope>NUCLEOTIDE SEQUENCE [LARGE SCALE GENOMIC DNA]</scope>
    <source>
        <strain evidence="5">UTEX 1602</strain>
    </source>
</reference>
<evidence type="ECO:0000256" key="1">
    <source>
        <dbReference type="ARBA" id="ARBA00010364"/>
    </source>
</evidence>
<dbReference type="InterPro" id="IPR036591">
    <property type="entry name" value="YggU-like_sf"/>
</dbReference>
<keyword evidence="5" id="KW-1185">Reference proteome</keyword>
<protein>
    <recommendedName>
        <fullName evidence="3">STEEP1 domain-containing protein</fullName>
    </recommendedName>
</protein>
<dbReference type="AlphaFoldDB" id="A0A2P6TN93"/>
<feature type="region of interest" description="Disordered" evidence="2">
    <location>
        <begin position="244"/>
        <end position="276"/>
    </location>
</feature>
<dbReference type="InterPro" id="IPR053323">
    <property type="entry name" value="UPF0235"/>
</dbReference>
<proteinExistence type="inferred from homology"/>
<dbReference type="Proteomes" id="UP000239899">
    <property type="component" value="Unassembled WGS sequence"/>
</dbReference>